<evidence type="ECO:0000256" key="3">
    <source>
        <dbReference type="ARBA" id="ARBA00022448"/>
    </source>
</evidence>
<evidence type="ECO:0000256" key="10">
    <source>
        <dbReference type="ARBA" id="ARBA00023004"/>
    </source>
</evidence>
<dbReference type="AlphaFoldDB" id="A0AAU7V9H4"/>
<sequence length="161" mass="17583">MAEKTGRSSWSPRFILAAAAVFIVGIMGGLAVYTFIYAKGASYLSSDPQACINCHIMNDQYDGWIAGPHANVATCADCHLPHDNVVHKYAVKAENGFMHALKFTTGWHPENIEARPVSLRVTNNACLTCHDDFTYSARHPGVTGDDEVFDCIRCHSGVGHE</sequence>
<dbReference type="InterPro" id="IPR017571">
    <property type="entry name" value="NrfH"/>
</dbReference>
<dbReference type="PANTHER" id="PTHR30333">
    <property type="entry name" value="CYTOCHROME C-TYPE PROTEIN"/>
    <property type="match status" value="1"/>
</dbReference>
<dbReference type="GO" id="GO:0046872">
    <property type="term" value="F:metal ion binding"/>
    <property type="evidence" value="ECO:0007669"/>
    <property type="project" value="UniProtKB-KW"/>
</dbReference>
<dbReference type="GO" id="GO:0005886">
    <property type="term" value="C:plasma membrane"/>
    <property type="evidence" value="ECO:0007669"/>
    <property type="project" value="UniProtKB-SubCell"/>
</dbReference>
<feature type="transmembrane region" description="Helical" evidence="12">
    <location>
        <begin position="14"/>
        <end position="36"/>
    </location>
</feature>
<evidence type="ECO:0000256" key="12">
    <source>
        <dbReference type="SAM" id="Phobius"/>
    </source>
</evidence>
<dbReference type="EMBL" id="CP138335">
    <property type="protein sequence ID" value="XBW08694.1"/>
    <property type="molecule type" value="Genomic_DNA"/>
</dbReference>
<keyword evidence="10" id="KW-0408">Iron</keyword>
<evidence type="ECO:0000256" key="1">
    <source>
        <dbReference type="ARBA" id="ARBA00004236"/>
    </source>
</evidence>
<dbReference type="KEGG" id="sapp:SAC06_03815"/>
<accession>A0AAU7V9H4</accession>
<evidence type="ECO:0000256" key="8">
    <source>
        <dbReference type="ARBA" id="ARBA00022982"/>
    </source>
</evidence>
<keyword evidence="6 12" id="KW-0812">Transmembrane</keyword>
<evidence type="ECO:0000256" key="5">
    <source>
        <dbReference type="ARBA" id="ARBA00022617"/>
    </source>
</evidence>
<keyword evidence="14" id="KW-0560">Oxidoreductase</keyword>
<keyword evidence="11 12" id="KW-0472">Membrane</keyword>
<keyword evidence="8" id="KW-0249">Electron transport</keyword>
<evidence type="ECO:0000313" key="14">
    <source>
        <dbReference type="EMBL" id="XBW08694.1"/>
    </source>
</evidence>
<dbReference type="SUPFAM" id="SSF48695">
    <property type="entry name" value="Multiheme cytochromes"/>
    <property type="match status" value="1"/>
</dbReference>
<feature type="domain" description="NapC/NirT cytochrome c N-terminal" evidence="13">
    <location>
        <begin position="17"/>
        <end position="161"/>
    </location>
</feature>
<comment type="subcellular location">
    <subcellularLocation>
        <location evidence="1">Cell membrane</location>
    </subcellularLocation>
</comment>
<dbReference type="InterPro" id="IPR036280">
    <property type="entry name" value="Multihaem_cyt_sf"/>
</dbReference>
<keyword evidence="4" id="KW-1003">Cell membrane</keyword>
<proteinExistence type="inferred from homology"/>
<name>A0AAU7V9H4_9ACTO</name>
<reference evidence="14" key="1">
    <citation type="submission" date="2023-11" db="EMBL/GenBank/DDBJ databases">
        <title>Scrofimicrobium hongkongense sp. nov., isolated from a patient with peritonitis.</title>
        <authorList>
            <person name="Lao H.Y."/>
            <person name="Wong A.Y.P."/>
            <person name="Ng T.L."/>
            <person name="Wong R.Y.L."/>
            <person name="Yau M.C.Y."/>
            <person name="Lam J.Y.W."/>
            <person name="Siu G.K.H."/>
        </authorList>
    </citation>
    <scope>NUCLEOTIDE SEQUENCE</scope>
    <source>
        <strain evidence="14">R131</strain>
    </source>
</reference>
<dbReference type="Gene3D" id="1.10.3820.10">
    <property type="entry name" value="Di-heme elbow motif domain"/>
    <property type="match status" value="1"/>
</dbReference>
<keyword evidence="3" id="KW-0813">Transport</keyword>
<evidence type="ECO:0000256" key="11">
    <source>
        <dbReference type="ARBA" id="ARBA00023136"/>
    </source>
</evidence>
<dbReference type="InterPro" id="IPR051174">
    <property type="entry name" value="Cytochrome_c-type_ET"/>
</dbReference>
<comment type="similarity">
    <text evidence="2">Belongs to the NapC/NirT/NrfH family.</text>
</comment>
<dbReference type="PANTHER" id="PTHR30333:SF1">
    <property type="entry name" value="CYTOCHROME C-TYPE PROTEIN NAPC"/>
    <property type="match status" value="1"/>
</dbReference>
<dbReference type="InterPro" id="IPR038266">
    <property type="entry name" value="NapC/NirT_cytc_sf"/>
</dbReference>
<gene>
    <name evidence="14" type="primary">nrfH</name>
    <name evidence="14" type="ORF">SAC06_03815</name>
</gene>
<keyword evidence="5" id="KW-0349">Heme</keyword>
<dbReference type="RefSeq" id="WP_350258894.1">
    <property type="nucleotide sequence ID" value="NZ_CP138335.1"/>
</dbReference>
<dbReference type="EC" id="1.7.2.2" evidence="14"/>
<evidence type="ECO:0000259" key="13">
    <source>
        <dbReference type="Pfam" id="PF03264"/>
    </source>
</evidence>
<evidence type="ECO:0000256" key="9">
    <source>
        <dbReference type="ARBA" id="ARBA00022989"/>
    </source>
</evidence>
<evidence type="ECO:0000256" key="2">
    <source>
        <dbReference type="ARBA" id="ARBA00007395"/>
    </source>
</evidence>
<keyword evidence="9 12" id="KW-1133">Transmembrane helix</keyword>
<dbReference type="Pfam" id="PF03264">
    <property type="entry name" value="Cytochrom_NNT"/>
    <property type="match status" value="1"/>
</dbReference>
<dbReference type="NCBIfam" id="TIGR03153">
    <property type="entry name" value="cytochr_NrfH"/>
    <property type="match status" value="1"/>
</dbReference>
<dbReference type="InterPro" id="IPR005126">
    <property type="entry name" value="NapC/NirT_cyt_c_N"/>
</dbReference>
<evidence type="ECO:0000256" key="7">
    <source>
        <dbReference type="ARBA" id="ARBA00022723"/>
    </source>
</evidence>
<dbReference type="GO" id="GO:0009061">
    <property type="term" value="P:anaerobic respiration"/>
    <property type="evidence" value="ECO:0007669"/>
    <property type="project" value="TreeGrafter"/>
</dbReference>
<organism evidence="14">
    <name type="scientific">Scrofimicrobium appendicitidis</name>
    <dbReference type="NCBI Taxonomy" id="3079930"/>
    <lineage>
        <taxon>Bacteria</taxon>
        <taxon>Bacillati</taxon>
        <taxon>Actinomycetota</taxon>
        <taxon>Actinomycetes</taxon>
        <taxon>Actinomycetales</taxon>
        <taxon>Actinomycetaceae</taxon>
        <taxon>Scrofimicrobium</taxon>
    </lineage>
</organism>
<evidence type="ECO:0000256" key="6">
    <source>
        <dbReference type="ARBA" id="ARBA00022692"/>
    </source>
</evidence>
<protein>
    <submittedName>
        <fullName evidence="14">Cytochrome c nitrite reductase small subunit</fullName>
        <ecNumber evidence="14">1.7.2.2</ecNumber>
    </submittedName>
</protein>
<dbReference type="GO" id="GO:0022900">
    <property type="term" value="P:electron transport chain"/>
    <property type="evidence" value="ECO:0007669"/>
    <property type="project" value="InterPro"/>
</dbReference>
<dbReference type="GO" id="GO:0042279">
    <property type="term" value="F:nitrite reductase (cytochrome, ammonia-forming) activity"/>
    <property type="evidence" value="ECO:0007669"/>
    <property type="project" value="UniProtKB-EC"/>
</dbReference>
<keyword evidence="7" id="KW-0479">Metal-binding</keyword>
<evidence type="ECO:0000256" key="4">
    <source>
        <dbReference type="ARBA" id="ARBA00022475"/>
    </source>
</evidence>
<dbReference type="GO" id="GO:0009055">
    <property type="term" value="F:electron transfer activity"/>
    <property type="evidence" value="ECO:0007669"/>
    <property type="project" value="TreeGrafter"/>
</dbReference>